<dbReference type="eggNOG" id="ENOG5034CBK">
    <property type="taxonomic scope" value="Bacteria"/>
</dbReference>
<proteinExistence type="predicted"/>
<evidence type="ECO:0000313" key="4">
    <source>
        <dbReference type="EMBL" id="EID53299.1"/>
    </source>
</evidence>
<name>I0UZJ6_9PSEU</name>
<gene>
    <name evidence="4" type="ORF">SacxiDRAFT_1038</name>
</gene>
<feature type="region of interest" description="Disordered" evidence="1">
    <location>
        <begin position="115"/>
        <end position="141"/>
    </location>
</feature>
<dbReference type="Proteomes" id="UP000004691">
    <property type="component" value="Unassembled WGS sequence"/>
</dbReference>
<dbReference type="EMBL" id="JH636049">
    <property type="protein sequence ID" value="EID53299.1"/>
    <property type="molecule type" value="Genomic_DNA"/>
</dbReference>
<feature type="domain" description="DUF6801" evidence="3">
    <location>
        <begin position="48"/>
        <end position="168"/>
    </location>
</feature>
<dbReference type="InterPro" id="IPR046542">
    <property type="entry name" value="DUF6801"/>
</dbReference>
<protein>
    <recommendedName>
        <fullName evidence="3">DUF6801 domain-containing protein</fullName>
    </recommendedName>
</protein>
<keyword evidence="2" id="KW-0732">Signal</keyword>
<feature type="region of interest" description="Disordered" evidence="1">
    <location>
        <begin position="249"/>
        <end position="291"/>
    </location>
</feature>
<evidence type="ECO:0000256" key="1">
    <source>
        <dbReference type="SAM" id="MobiDB-lite"/>
    </source>
</evidence>
<keyword evidence="5" id="KW-1185">Reference proteome</keyword>
<feature type="chain" id="PRO_5003635344" description="DUF6801 domain-containing protein" evidence="2">
    <location>
        <begin position="28"/>
        <end position="518"/>
    </location>
</feature>
<dbReference type="RefSeq" id="WP_006237418.1">
    <property type="nucleotide sequence ID" value="NZ_JH636049.1"/>
</dbReference>
<feature type="compositionally biased region" description="Gly residues" evidence="1">
    <location>
        <begin position="258"/>
        <end position="269"/>
    </location>
</feature>
<evidence type="ECO:0000256" key="2">
    <source>
        <dbReference type="SAM" id="SignalP"/>
    </source>
</evidence>
<reference evidence="4 5" key="1">
    <citation type="submission" date="2012-01" db="EMBL/GenBank/DDBJ databases">
        <title>Improved High-Quality Draft sequence of Saccharomonospora xinjiangensis XJ-54.</title>
        <authorList>
            <consortium name="US DOE Joint Genome Institute"/>
            <person name="Lucas S."/>
            <person name="Han J."/>
            <person name="Lapidus A."/>
            <person name="Cheng J.-F."/>
            <person name="Goodwin L."/>
            <person name="Pitluck S."/>
            <person name="Peters L."/>
            <person name="Mikhailova N."/>
            <person name="Teshima H."/>
            <person name="Detter J.C."/>
            <person name="Han C."/>
            <person name="Tapia R."/>
            <person name="Land M."/>
            <person name="Hauser L."/>
            <person name="Kyrpides N."/>
            <person name="Ivanova N."/>
            <person name="Pagani I."/>
            <person name="Brambilla E.-M."/>
            <person name="Klenk H.-P."/>
            <person name="Woyke T."/>
        </authorList>
    </citation>
    <scope>NUCLEOTIDE SEQUENCE [LARGE SCALE GENOMIC DNA]</scope>
    <source>
        <strain evidence="4 5">XJ-54</strain>
    </source>
</reference>
<dbReference type="STRING" id="882086.SacxiDRAFT_1038"/>
<evidence type="ECO:0000313" key="5">
    <source>
        <dbReference type="Proteomes" id="UP000004691"/>
    </source>
</evidence>
<sequence length="518" mass="52636">MGRRGSRSAYVVGAGVVMLACAVGAQAASGGQPSGGTQQEFSSGELLYHCDTGDGSSELRVRFGLSLPEAAMGGVIGVTVNATLDEQVVADLAAEGAPEVTGVLSATTLVKDTAAADGDEQGTPVLLPDLSVPSTPLPSEGALTLTATGEAEELTGGPGEYGVSAGRFRLLLGWQPPPSDPGDGAGGGDTPDPGEPGAGGEPNSETPPASTENGGGGAAAAARQSPPVRAFDCEPASGQNTLITVLSVAGDGSTEPGGEPGGPGPGGSSGERSGESSGDGERIGASAQPKDVPQDCIDFAGLNNAWCAYLGGYTNIDRMGAAARIEPGIVNLGLPFIGPCNDGSEWYWFCQTAVAELRHDGKKQLPPTKNSFHAFGFMPNAATIELTQVGDMRIDVRTQVVAPYDGSVVAHATLSVRLDDVTVNGVELDVGPDCRTQEPITVALTADYPGDYTPAMGGFLDGYTDIPPFSGCGVGEDLDPLLTGLISGKDNYVKMTQGRICDIRTGQYCPPVPPELQR</sequence>
<dbReference type="OrthoDB" id="3821392at2"/>
<dbReference type="Pfam" id="PF20611">
    <property type="entry name" value="DUF6801"/>
    <property type="match status" value="1"/>
</dbReference>
<evidence type="ECO:0000259" key="3">
    <source>
        <dbReference type="Pfam" id="PF20611"/>
    </source>
</evidence>
<accession>I0UZJ6</accession>
<organism evidence="4 5">
    <name type="scientific">Saccharomonospora xinjiangensis XJ-54</name>
    <dbReference type="NCBI Taxonomy" id="882086"/>
    <lineage>
        <taxon>Bacteria</taxon>
        <taxon>Bacillati</taxon>
        <taxon>Actinomycetota</taxon>
        <taxon>Actinomycetes</taxon>
        <taxon>Pseudonocardiales</taxon>
        <taxon>Pseudonocardiaceae</taxon>
        <taxon>Saccharomonospora</taxon>
    </lineage>
</organism>
<dbReference type="AlphaFoldDB" id="I0UZJ6"/>
<feature type="compositionally biased region" description="Polar residues" evidence="1">
    <location>
        <begin position="203"/>
        <end position="212"/>
    </location>
</feature>
<feature type="signal peptide" evidence="2">
    <location>
        <begin position="1"/>
        <end position="27"/>
    </location>
</feature>
<feature type="region of interest" description="Disordered" evidence="1">
    <location>
        <begin position="171"/>
        <end position="234"/>
    </location>
</feature>
<dbReference type="HOGENOM" id="CLU_043036_0_0_11"/>
<dbReference type="PROSITE" id="PS51257">
    <property type="entry name" value="PROKAR_LIPOPROTEIN"/>
    <property type="match status" value="1"/>
</dbReference>